<dbReference type="AlphaFoldDB" id="A0A813STU7"/>
<evidence type="ECO:0000313" key="3">
    <source>
        <dbReference type="EMBL" id="CAF0799149.1"/>
    </source>
</evidence>
<feature type="compositionally biased region" description="Basic and acidic residues" evidence="2">
    <location>
        <begin position="58"/>
        <end position="71"/>
    </location>
</feature>
<dbReference type="Proteomes" id="UP000663860">
    <property type="component" value="Unassembled WGS sequence"/>
</dbReference>
<organism evidence="3 4">
    <name type="scientific">Adineta steineri</name>
    <dbReference type="NCBI Taxonomy" id="433720"/>
    <lineage>
        <taxon>Eukaryota</taxon>
        <taxon>Metazoa</taxon>
        <taxon>Spiralia</taxon>
        <taxon>Gnathifera</taxon>
        <taxon>Rotifera</taxon>
        <taxon>Eurotatoria</taxon>
        <taxon>Bdelloidea</taxon>
        <taxon>Adinetida</taxon>
        <taxon>Adinetidae</taxon>
        <taxon>Adineta</taxon>
    </lineage>
</organism>
<proteinExistence type="predicted"/>
<name>A0A813STU7_9BILA</name>
<dbReference type="InterPro" id="IPR011990">
    <property type="entry name" value="TPR-like_helical_dom_sf"/>
</dbReference>
<evidence type="ECO:0000256" key="2">
    <source>
        <dbReference type="SAM" id="MobiDB-lite"/>
    </source>
</evidence>
<dbReference type="SUPFAM" id="SSF48452">
    <property type="entry name" value="TPR-like"/>
    <property type="match status" value="1"/>
</dbReference>
<dbReference type="EMBL" id="CAJNOE010000043">
    <property type="protein sequence ID" value="CAF0799149.1"/>
    <property type="molecule type" value="Genomic_DNA"/>
</dbReference>
<gene>
    <name evidence="3" type="ORF">IZO911_LOCUS6831</name>
</gene>
<evidence type="ECO:0000256" key="1">
    <source>
        <dbReference type="PROSITE-ProRule" id="PRU00339"/>
    </source>
</evidence>
<protein>
    <recommendedName>
        <fullName evidence="5">Tetratricopeptide repeat protein</fullName>
    </recommendedName>
</protein>
<dbReference type="InterPro" id="IPR019734">
    <property type="entry name" value="TPR_rpt"/>
</dbReference>
<accession>A0A813STU7</accession>
<evidence type="ECO:0008006" key="5">
    <source>
        <dbReference type="Google" id="ProtNLM"/>
    </source>
</evidence>
<feature type="repeat" description="TPR" evidence="1">
    <location>
        <begin position="1"/>
        <end position="28"/>
    </location>
</feature>
<evidence type="ECO:0000313" key="4">
    <source>
        <dbReference type="Proteomes" id="UP000663860"/>
    </source>
</evidence>
<dbReference type="Gene3D" id="1.25.40.10">
    <property type="entry name" value="Tetratricopeptide repeat domain"/>
    <property type="match status" value="1"/>
</dbReference>
<sequence>MQLSYTATHNYDQAIKDFEAVLEVNPDNELAKKLIEECIRKKKVSEIDEGKMFSPFFKKPDKKNPPAKIEEYVSSDEDKDA</sequence>
<keyword evidence="1" id="KW-0802">TPR repeat</keyword>
<dbReference type="PROSITE" id="PS50005">
    <property type="entry name" value="TPR"/>
    <property type="match status" value="1"/>
</dbReference>
<comment type="caution">
    <text evidence="3">The sequence shown here is derived from an EMBL/GenBank/DDBJ whole genome shotgun (WGS) entry which is preliminary data.</text>
</comment>
<reference evidence="3" key="1">
    <citation type="submission" date="2021-02" db="EMBL/GenBank/DDBJ databases">
        <authorList>
            <person name="Nowell W R."/>
        </authorList>
    </citation>
    <scope>NUCLEOTIDE SEQUENCE</scope>
</reference>
<feature type="region of interest" description="Disordered" evidence="2">
    <location>
        <begin position="55"/>
        <end position="81"/>
    </location>
</feature>